<dbReference type="Pfam" id="PF03702">
    <property type="entry name" value="AnmK"/>
    <property type="match status" value="1"/>
</dbReference>
<dbReference type="EMBL" id="FYEX01000001">
    <property type="protein sequence ID" value="SNC64517.1"/>
    <property type="molecule type" value="Genomic_DNA"/>
</dbReference>
<organism evidence="2 3">
    <name type="scientific">Polynucleobacter victoriensis</name>
    <dbReference type="NCBI Taxonomy" id="2049319"/>
    <lineage>
        <taxon>Bacteria</taxon>
        <taxon>Pseudomonadati</taxon>
        <taxon>Pseudomonadota</taxon>
        <taxon>Betaproteobacteria</taxon>
        <taxon>Burkholderiales</taxon>
        <taxon>Burkholderiaceae</taxon>
        <taxon>Polynucleobacter</taxon>
    </lineage>
</organism>
<dbReference type="InterPro" id="IPR005338">
    <property type="entry name" value="Anhydro_N_Ac-Mur_kinase"/>
</dbReference>
<keyword evidence="1 2" id="KW-0418">Kinase</keyword>
<evidence type="ECO:0000313" key="2">
    <source>
        <dbReference type="EMBL" id="SNC64517.1"/>
    </source>
</evidence>
<dbReference type="HAMAP" id="MF_01270">
    <property type="entry name" value="AnhMurNAc_kinase"/>
    <property type="match status" value="1"/>
</dbReference>
<dbReference type="GO" id="GO:0016301">
    <property type="term" value="F:kinase activity"/>
    <property type="evidence" value="ECO:0007669"/>
    <property type="project" value="UniProtKB-KW"/>
</dbReference>
<dbReference type="PANTHER" id="PTHR30605:SF0">
    <property type="entry name" value="ANHYDRO-N-ACETYLMURAMIC ACID KINASE"/>
    <property type="match status" value="1"/>
</dbReference>
<keyword evidence="1" id="KW-0547">Nucleotide-binding</keyword>
<dbReference type="PANTHER" id="PTHR30605">
    <property type="entry name" value="ANHYDRO-N-ACETYLMURAMIC ACID KINASE"/>
    <property type="match status" value="1"/>
</dbReference>
<dbReference type="EC" id="2.7.1.170" evidence="1"/>
<reference evidence="2 3" key="1">
    <citation type="submission" date="2017-06" db="EMBL/GenBank/DDBJ databases">
        <authorList>
            <person name="Kim H.J."/>
            <person name="Triplett B.A."/>
        </authorList>
    </citation>
    <scope>NUCLEOTIDE SEQUENCE [LARGE SCALE GENOMIC DNA]</scope>
    <source>
        <strain evidence="2 3">MWH-VicM1</strain>
    </source>
</reference>
<evidence type="ECO:0000256" key="1">
    <source>
        <dbReference type="HAMAP-Rule" id="MF_01270"/>
    </source>
</evidence>
<comment type="pathway">
    <text evidence="1">Cell wall biogenesis; peptidoglycan recycling.</text>
</comment>
<protein>
    <recommendedName>
        <fullName evidence="1">Anhydro-N-acetylmuramic acid kinase</fullName>
        <ecNumber evidence="1">2.7.1.170</ecNumber>
    </recommendedName>
    <alternativeName>
        <fullName evidence="1">AnhMurNAc kinase</fullName>
    </alternativeName>
</protein>
<comment type="function">
    <text evidence="1">Catalyzes the specific phosphorylation of 1,6-anhydro-N-acetylmuramic acid (anhMurNAc) with the simultaneous cleavage of the 1,6-anhydro ring, generating MurNAc-6-P. Is required for the utilization of anhMurNAc either imported from the medium or derived from its own cell wall murein, and thus plays a role in cell wall recycling.</text>
</comment>
<dbReference type="UniPathway" id="UPA00544"/>
<accession>A0A212TEP1</accession>
<dbReference type="NCBIfam" id="NF007139">
    <property type="entry name" value="PRK09585.1-3"/>
    <property type="match status" value="1"/>
</dbReference>
<name>A0A212TEP1_9BURK</name>
<dbReference type="GO" id="GO:0016773">
    <property type="term" value="F:phosphotransferase activity, alcohol group as acceptor"/>
    <property type="evidence" value="ECO:0007669"/>
    <property type="project" value="UniProtKB-UniRule"/>
</dbReference>
<dbReference type="UniPathway" id="UPA00343"/>
<dbReference type="Gene3D" id="3.30.420.40">
    <property type="match status" value="2"/>
</dbReference>
<dbReference type="GO" id="GO:0097175">
    <property type="term" value="P:1,6-anhydro-N-acetyl-beta-muramic acid catabolic process"/>
    <property type="evidence" value="ECO:0007669"/>
    <property type="project" value="UniProtKB-UniRule"/>
</dbReference>
<keyword evidence="1" id="KW-0067">ATP-binding</keyword>
<keyword evidence="1" id="KW-0808">Transferase</keyword>
<gene>
    <name evidence="1" type="primary">anmK</name>
    <name evidence="2" type="ORF">SAMN06295916_1108</name>
</gene>
<evidence type="ECO:0000313" key="3">
    <source>
        <dbReference type="Proteomes" id="UP000197215"/>
    </source>
</evidence>
<dbReference type="RefSeq" id="WP_088812971.1">
    <property type="nucleotide sequence ID" value="NZ_FYEX01000001.1"/>
</dbReference>
<feature type="binding site" evidence="1">
    <location>
        <begin position="11"/>
        <end position="18"/>
    </location>
    <ligand>
        <name>ATP</name>
        <dbReference type="ChEBI" id="CHEBI:30616"/>
    </ligand>
</feature>
<dbReference type="GO" id="GO:0005524">
    <property type="term" value="F:ATP binding"/>
    <property type="evidence" value="ECO:0007669"/>
    <property type="project" value="UniProtKB-UniRule"/>
</dbReference>
<dbReference type="GO" id="GO:0006040">
    <property type="term" value="P:amino sugar metabolic process"/>
    <property type="evidence" value="ECO:0007669"/>
    <property type="project" value="InterPro"/>
</dbReference>
<dbReference type="OrthoDB" id="9763949at2"/>
<dbReference type="GO" id="GO:0009254">
    <property type="term" value="P:peptidoglycan turnover"/>
    <property type="evidence" value="ECO:0007669"/>
    <property type="project" value="UniProtKB-UniRule"/>
</dbReference>
<comment type="catalytic activity">
    <reaction evidence="1">
        <text>1,6-anhydro-N-acetyl-beta-muramate + ATP + H2O = N-acetyl-D-muramate 6-phosphate + ADP + H(+)</text>
        <dbReference type="Rhea" id="RHEA:24952"/>
        <dbReference type="ChEBI" id="CHEBI:15377"/>
        <dbReference type="ChEBI" id="CHEBI:15378"/>
        <dbReference type="ChEBI" id="CHEBI:30616"/>
        <dbReference type="ChEBI" id="CHEBI:58690"/>
        <dbReference type="ChEBI" id="CHEBI:58722"/>
        <dbReference type="ChEBI" id="CHEBI:456216"/>
        <dbReference type="EC" id="2.7.1.170"/>
    </reaction>
</comment>
<comment type="pathway">
    <text evidence="1">Amino-sugar metabolism; 1,6-anhydro-N-acetylmuramate degradation.</text>
</comment>
<keyword evidence="3" id="KW-1185">Reference proteome</keyword>
<dbReference type="SUPFAM" id="SSF53067">
    <property type="entry name" value="Actin-like ATPase domain"/>
    <property type="match status" value="1"/>
</dbReference>
<dbReference type="Proteomes" id="UP000197215">
    <property type="component" value="Unassembled WGS sequence"/>
</dbReference>
<proteinExistence type="inferred from homology"/>
<sequence length="372" mass="40148">MKNYYIGIMSGTSMDGIDAVLAEIPKSGKTKILLHVEVPMDKNLQETYFKLQAPSDNELHIEALAANQLAHHYHLAVTEILKKSKLEASEIQAVGAHGQTIRHQPQLHDGIGYTKQSLNPALLAELSNIDVIADFRSRDIAAGGQGAPLVPAFHATQFSSDQPVAILNIGGIANLSLISNKIIGFDCGPGNALMDYWTNHSLGKAYDDGGQWAEQGQPIEKLVNSMLADQYFAKRAPKSTGRDLFNPTWLKHHLEQTGSSKANPQDVQASLLMLTAQSIAQALKEYAPETKRLLICGGGIKNTALINSLKRICSWIPSAGFQSTATEGIDPQAVEAAAFAWLAWAHKEKQPANMPAVTGARGLRPLGACYPA</sequence>
<keyword evidence="1" id="KW-0119">Carbohydrate metabolism</keyword>
<comment type="similarity">
    <text evidence="1">Belongs to the anhydro-N-acetylmuramic acid kinase family.</text>
</comment>
<dbReference type="InterPro" id="IPR043129">
    <property type="entry name" value="ATPase_NBD"/>
</dbReference>
<dbReference type="AlphaFoldDB" id="A0A212TEP1"/>